<protein>
    <submittedName>
        <fullName evidence="1">Uncharacterized protein</fullName>
    </submittedName>
</protein>
<dbReference type="RefSeq" id="XP_062678954.1">
    <property type="nucleotide sequence ID" value="XM_062825077.1"/>
</dbReference>
<accession>A0AAE0J9R2</accession>
<gene>
    <name evidence="1" type="ORF">B0H65DRAFT_433512</name>
</gene>
<proteinExistence type="predicted"/>
<dbReference type="Pfam" id="PF12311">
    <property type="entry name" value="DUF3632"/>
    <property type="match status" value="1"/>
</dbReference>
<name>A0AAE0J9R2_9PEZI</name>
<dbReference type="GeneID" id="87862231"/>
<evidence type="ECO:0000313" key="2">
    <source>
        <dbReference type="Proteomes" id="UP001278500"/>
    </source>
</evidence>
<organism evidence="1 2">
    <name type="scientific">Neurospora tetraspora</name>
    <dbReference type="NCBI Taxonomy" id="94610"/>
    <lineage>
        <taxon>Eukaryota</taxon>
        <taxon>Fungi</taxon>
        <taxon>Dikarya</taxon>
        <taxon>Ascomycota</taxon>
        <taxon>Pezizomycotina</taxon>
        <taxon>Sordariomycetes</taxon>
        <taxon>Sordariomycetidae</taxon>
        <taxon>Sordariales</taxon>
        <taxon>Sordariaceae</taxon>
        <taxon>Neurospora</taxon>
    </lineage>
</organism>
<dbReference type="InterPro" id="IPR022085">
    <property type="entry name" value="OpdG"/>
</dbReference>
<reference evidence="1" key="2">
    <citation type="submission" date="2023-06" db="EMBL/GenBank/DDBJ databases">
        <authorList>
            <consortium name="Lawrence Berkeley National Laboratory"/>
            <person name="Haridas S."/>
            <person name="Hensen N."/>
            <person name="Bonometti L."/>
            <person name="Westerberg I."/>
            <person name="Brannstrom I.O."/>
            <person name="Guillou S."/>
            <person name="Cros-Aarteil S."/>
            <person name="Calhoun S."/>
            <person name="Kuo A."/>
            <person name="Mondo S."/>
            <person name="Pangilinan J."/>
            <person name="Riley R."/>
            <person name="Labutti K."/>
            <person name="Andreopoulos B."/>
            <person name="Lipzen A."/>
            <person name="Chen C."/>
            <person name="Yanf M."/>
            <person name="Daum C."/>
            <person name="Ng V."/>
            <person name="Clum A."/>
            <person name="Steindorff A."/>
            <person name="Ohm R."/>
            <person name="Martin F."/>
            <person name="Silar P."/>
            <person name="Natvig D."/>
            <person name="Lalanne C."/>
            <person name="Gautier V."/>
            <person name="Ament-Velasquez S.L."/>
            <person name="Kruys A."/>
            <person name="Hutchinson M.I."/>
            <person name="Powell A.J."/>
            <person name="Barry K."/>
            <person name="Miller A.N."/>
            <person name="Grigoriev I.V."/>
            <person name="Debuchy R."/>
            <person name="Gladieux P."/>
            <person name="Thoren M.H."/>
            <person name="Johannesson H."/>
        </authorList>
    </citation>
    <scope>NUCLEOTIDE SEQUENCE</scope>
    <source>
        <strain evidence="1">CBS 560.94</strain>
    </source>
</reference>
<reference evidence="1" key="1">
    <citation type="journal article" date="2023" name="Mol. Phylogenet. Evol.">
        <title>Genome-scale phylogeny and comparative genomics of the fungal order Sordariales.</title>
        <authorList>
            <person name="Hensen N."/>
            <person name="Bonometti L."/>
            <person name="Westerberg I."/>
            <person name="Brannstrom I.O."/>
            <person name="Guillou S."/>
            <person name="Cros-Aarteil S."/>
            <person name="Calhoun S."/>
            <person name="Haridas S."/>
            <person name="Kuo A."/>
            <person name="Mondo S."/>
            <person name="Pangilinan J."/>
            <person name="Riley R."/>
            <person name="LaButti K."/>
            <person name="Andreopoulos B."/>
            <person name="Lipzen A."/>
            <person name="Chen C."/>
            <person name="Yan M."/>
            <person name="Daum C."/>
            <person name="Ng V."/>
            <person name="Clum A."/>
            <person name="Steindorff A."/>
            <person name="Ohm R.A."/>
            <person name="Martin F."/>
            <person name="Silar P."/>
            <person name="Natvig D.O."/>
            <person name="Lalanne C."/>
            <person name="Gautier V."/>
            <person name="Ament-Velasquez S.L."/>
            <person name="Kruys A."/>
            <person name="Hutchinson M.I."/>
            <person name="Powell A.J."/>
            <person name="Barry K."/>
            <person name="Miller A.N."/>
            <person name="Grigoriev I.V."/>
            <person name="Debuchy R."/>
            <person name="Gladieux P."/>
            <person name="Hiltunen Thoren M."/>
            <person name="Johannesson H."/>
        </authorList>
    </citation>
    <scope>NUCLEOTIDE SEQUENCE</scope>
    <source>
        <strain evidence="1">CBS 560.94</strain>
    </source>
</reference>
<dbReference type="Proteomes" id="UP001278500">
    <property type="component" value="Unassembled WGS sequence"/>
</dbReference>
<evidence type="ECO:0000313" key="1">
    <source>
        <dbReference type="EMBL" id="KAK3339594.1"/>
    </source>
</evidence>
<comment type="caution">
    <text evidence="1">The sequence shown here is derived from an EMBL/GenBank/DDBJ whole genome shotgun (WGS) entry which is preliminary data.</text>
</comment>
<dbReference type="AlphaFoldDB" id="A0AAE0J9R2"/>
<sequence length="397" mass="43712">MMERGNRHSSSGATAVSNESAMNSDLMSFTALEGEDPYLPNLWICDVNLTDDQELVMEHLIAHLNHPRVVSLQATANAIHALMPLKTVPENYMSSDTTARPLSSSSMQLRHPAARVMREFWCVFFDVAKNIPHWHPAQERLQNLIKNLADLYEAGAEVEKKEWMRRERDGLGTNVSLLPSHMVGALALLLGLSLQECFMASAAEWMKFAAHLLWQQALDWDNPASDKSGKKSSYIWDWGSPTGVMYGGEPGMHMDRWMHWYATFRSIIKKCSKLEEAKLVVHYAQVSMTAMDRVMGVPESNIVGADQSNESKGEVTGYLTCEDLIAEGIAGLRLGNSGTSGYGAVGDVVEGIAGLTLQPTVFKEEVVSSETTSSEKADAKTEAVAKGKLVIKSEAFV</sequence>
<dbReference type="EMBL" id="JAUEPP010000007">
    <property type="protein sequence ID" value="KAK3339594.1"/>
    <property type="molecule type" value="Genomic_DNA"/>
</dbReference>
<keyword evidence="2" id="KW-1185">Reference proteome</keyword>